<organism evidence="7 8">
    <name type="scientific">Actinopolyspora saharensis</name>
    <dbReference type="NCBI Taxonomy" id="995062"/>
    <lineage>
        <taxon>Bacteria</taxon>
        <taxon>Bacillati</taxon>
        <taxon>Actinomycetota</taxon>
        <taxon>Actinomycetes</taxon>
        <taxon>Actinopolysporales</taxon>
        <taxon>Actinopolysporaceae</taxon>
        <taxon>Actinopolyspora</taxon>
    </lineage>
</organism>
<dbReference type="Pfam" id="PF02954">
    <property type="entry name" value="HTH_8"/>
    <property type="match status" value="1"/>
</dbReference>
<evidence type="ECO:0000256" key="5">
    <source>
        <dbReference type="ARBA" id="ARBA00023163"/>
    </source>
</evidence>
<name>A0A1H0YYH8_9ACTN</name>
<gene>
    <name evidence="7" type="ORF">SAMN04489718_0741</name>
</gene>
<dbReference type="PRINTS" id="PR01590">
    <property type="entry name" value="HTHFIS"/>
</dbReference>
<evidence type="ECO:0000259" key="6">
    <source>
        <dbReference type="PROSITE" id="PS50045"/>
    </source>
</evidence>
<reference evidence="8" key="1">
    <citation type="submission" date="2016-10" db="EMBL/GenBank/DDBJ databases">
        <authorList>
            <person name="Varghese N."/>
            <person name="Submissions S."/>
        </authorList>
    </citation>
    <scope>NUCLEOTIDE SEQUENCE [LARGE SCALE GENOMIC DNA]</scope>
    <source>
        <strain evidence="8">DSM 45459</strain>
    </source>
</reference>
<dbReference type="InterPro" id="IPR002078">
    <property type="entry name" value="Sigma_54_int"/>
</dbReference>
<dbReference type="GO" id="GO:0043565">
    <property type="term" value="F:sequence-specific DNA binding"/>
    <property type="evidence" value="ECO:0007669"/>
    <property type="project" value="InterPro"/>
</dbReference>
<keyword evidence="3" id="KW-0805">Transcription regulation</keyword>
<keyword evidence="1" id="KW-0547">Nucleotide-binding</keyword>
<evidence type="ECO:0000313" key="7">
    <source>
        <dbReference type="EMBL" id="SDQ20204.1"/>
    </source>
</evidence>
<accession>A0A1H0YYH8</accession>
<keyword evidence="8" id="KW-1185">Reference proteome</keyword>
<evidence type="ECO:0000256" key="4">
    <source>
        <dbReference type="ARBA" id="ARBA00023125"/>
    </source>
</evidence>
<keyword evidence="5" id="KW-0804">Transcription</keyword>
<dbReference type="Gene3D" id="1.10.10.60">
    <property type="entry name" value="Homeodomain-like"/>
    <property type="match status" value="1"/>
</dbReference>
<proteinExistence type="predicted"/>
<evidence type="ECO:0000256" key="1">
    <source>
        <dbReference type="ARBA" id="ARBA00022741"/>
    </source>
</evidence>
<dbReference type="EMBL" id="FNKO01000001">
    <property type="protein sequence ID" value="SDQ20204.1"/>
    <property type="molecule type" value="Genomic_DNA"/>
</dbReference>
<evidence type="ECO:0000256" key="3">
    <source>
        <dbReference type="ARBA" id="ARBA00023015"/>
    </source>
</evidence>
<dbReference type="Pfam" id="PF01590">
    <property type="entry name" value="GAF"/>
    <property type="match status" value="1"/>
</dbReference>
<keyword evidence="4" id="KW-0238">DNA-binding</keyword>
<dbReference type="InterPro" id="IPR002197">
    <property type="entry name" value="HTH_Fis"/>
</dbReference>
<protein>
    <submittedName>
        <fullName evidence="7">Regulatory protein, Fis family</fullName>
    </submittedName>
</protein>
<dbReference type="AlphaFoldDB" id="A0A1H0YYH8"/>
<dbReference type="SUPFAM" id="SSF52540">
    <property type="entry name" value="P-loop containing nucleoside triphosphate hydrolases"/>
    <property type="match status" value="1"/>
</dbReference>
<dbReference type="RefSeq" id="WP_092521035.1">
    <property type="nucleotide sequence ID" value="NZ_FNKO01000001.1"/>
</dbReference>
<dbReference type="InterPro" id="IPR027417">
    <property type="entry name" value="P-loop_NTPase"/>
</dbReference>
<feature type="domain" description="Sigma-54 factor interaction" evidence="6">
    <location>
        <begin position="349"/>
        <end position="408"/>
    </location>
</feature>
<keyword evidence="2" id="KW-0067">ATP-binding</keyword>
<dbReference type="Proteomes" id="UP000199301">
    <property type="component" value="Unassembled WGS sequence"/>
</dbReference>
<dbReference type="GO" id="GO:0005524">
    <property type="term" value="F:ATP binding"/>
    <property type="evidence" value="ECO:0007669"/>
    <property type="project" value="UniProtKB-KW"/>
</dbReference>
<sequence>MNELAERVHAGDAPVVPTQRLSASWQRSQEYGAPAERITPVYTGDVDDESLFFRCGQQVLQGLHETLANEPVSLMLTDHDGHVLSRSCQDRALLKALDNTYLAPGFAFSEREAGTNGLGLALADRMPSLVRGDEHYCTGLWDYTCAAVPVLDPVHGWLLGSVNLTTWSRKSAELLFALAQTAAGHTSALMLARGRGMRPRPSPRGEVFRVSTAAHPEPTPELSQPWHTALDELRAALADGLSVGVVGEPGVGKTTLLATALRRAHPHDRILHASPPAPDDTASWLALWTPELGKHNTSVIAADVDTLPSWAATELAGILTAQPRGPLAVTAREATTIPEALARHVDKVVDLPPLRRRPDDVLPLAEHLGKRARGRDVRFTPAAARALRTYHWPDNTEQLRRVVREAAARSDVVDTRHLPPEVLCGPTRALTRIETLERDEIVRCLAEPGTTPTRAAEILGMGRATIYRKIAQYGISIPD</sequence>
<evidence type="ECO:0000256" key="2">
    <source>
        <dbReference type="ARBA" id="ARBA00022840"/>
    </source>
</evidence>
<dbReference type="PROSITE" id="PS50045">
    <property type="entry name" value="SIGMA54_INTERACT_4"/>
    <property type="match status" value="1"/>
</dbReference>
<dbReference type="InterPro" id="IPR058031">
    <property type="entry name" value="AAA_lid_NorR"/>
</dbReference>
<dbReference type="InterPro" id="IPR009057">
    <property type="entry name" value="Homeodomain-like_sf"/>
</dbReference>
<evidence type="ECO:0000313" key="8">
    <source>
        <dbReference type="Proteomes" id="UP000199301"/>
    </source>
</evidence>
<dbReference type="OrthoDB" id="5496274at2"/>
<dbReference type="Gene3D" id="1.10.8.60">
    <property type="match status" value="1"/>
</dbReference>
<dbReference type="Gene3D" id="3.30.450.40">
    <property type="match status" value="1"/>
</dbReference>
<dbReference type="Gene3D" id="3.40.50.300">
    <property type="entry name" value="P-loop containing nucleotide triphosphate hydrolases"/>
    <property type="match status" value="1"/>
</dbReference>
<dbReference type="SUPFAM" id="SSF46689">
    <property type="entry name" value="Homeodomain-like"/>
    <property type="match status" value="1"/>
</dbReference>
<dbReference type="PANTHER" id="PTHR32071">
    <property type="entry name" value="TRANSCRIPTIONAL REGULATORY PROTEIN"/>
    <property type="match status" value="1"/>
</dbReference>
<dbReference type="STRING" id="995062.SAMN04489718_0741"/>
<dbReference type="Pfam" id="PF25601">
    <property type="entry name" value="AAA_lid_14"/>
    <property type="match status" value="1"/>
</dbReference>
<dbReference type="InterPro" id="IPR003018">
    <property type="entry name" value="GAF"/>
</dbReference>
<dbReference type="InterPro" id="IPR029016">
    <property type="entry name" value="GAF-like_dom_sf"/>
</dbReference>
<dbReference type="GO" id="GO:0006355">
    <property type="term" value="P:regulation of DNA-templated transcription"/>
    <property type="evidence" value="ECO:0007669"/>
    <property type="project" value="InterPro"/>
</dbReference>